<accession>A0A1B6VNT2</accession>
<reference evidence="1 2" key="1">
    <citation type="submission" date="2016-03" db="EMBL/GenBank/DDBJ databases">
        <title>Draft genome sequence of Gluconobacter cerinus strain CECT 9110.</title>
        <authorList>
            <person name="Sainz F."/>
            <person name="Mas A."/>
            <person name="Torija M.J."/>
        </authorList>
    </citation>
    <scope>NUCLEOTIDE SEQUENCE [LARGE SCALE GENOMIC DNA]</scope>
    <source>
        <strain evidence="1 2">CECT 9110</strain>
    </source>
</reference>
<comment type="caution">
    <text evidence="1">The sequence shown here is derived from an EMBL/GenBank/DDBJ whole genome shotgun (WGS) entry which is preliminary data.</text>
</comment>
<name>A0A1B6VNT2_9PROT</name>
<gene>
    <name evidence="1" type="ORF">A0123_01335</name>
</gene>
<organism evidence="1 2">
    <name type="scientific">Gluconobacter cerinus</name>
    <dbReference type="NCBI Taxonomy" id="38307"/>
    <lineage>
        <taxon>Bacteria</taxon>
        <taxon>Pseudomonadati</taxon>
        <taxon>Pseudomonadota</taxon>
        <taxon>Alphaproteobacteria</taxon>
        <taxon>Acetobacterales</taxon>
        <taxon>Acetobacteraceae</taxon>
        <taxon>Gluconobacter</taxon>
    </lineage>
</organism>
<evidence type="ECO:0000313" key="1">
    <source>
        <dbReference type="EMBL" id="OAJ68627.1"/>
    </source>
</evidence>
<dbReference type="Proteomes" id="UP000077786">
    <property type="component" value="Unassembled WGS sequence"/>
</dbReference>
<protein>
    <submittedName>
        <fullName evidence="1">Uncharacterized protein</fullName>
    </submittedName>
</protein>
<dbReference type="PATRIC" id="fig|38307.3.peg.1370"/>
<proteinExistence type="predicted"/>
<dbReference type="AlphaFoldDB" id="A0A1B6VNT2"/>
<sequence length="248" mass="27916">MTYRLLTGCFIAFLSCVGLHEARGASEEHLIVAGRHDVRVATYQDIARIYERFDHFPQAAKEGLSLHFTGELLPDHDYPSKARLMVHSRDGDIPLFFGQDRDMHFPLTDRLKAENPPVLQTEAIGHNVRTELSLVVALPAPQTFTGIEARHWLRQVNACIRDLTGVILSWFMPDAHRLKIDIPPGANFEAVTSGTVRVLASNASREPMTVLLRPQDYAEDTVFRSSKPFGRVRVKIPGEAYVTFTPDR</sequence>
<dbReference type="RefSeq" id="WP_064274088.1">
    <property type="nucleotide sequence ID" value="NZ_LUTU01000005.1"/>
</dbReference>
<dbReference type="PROSITE" id="PS51257">
    <property type="entry name" value="PROKAR_LIPOPROTEIN"/>
    <property type="match status" value="1"/>
</dbReference>
<dbReference type="EMBL" id="LUTU01000005">
    <property type="protein sequence ID" value="OAJ68627.1"/>
    <property type="molecule type" value="Genomic_DNA"/>
</dbReference>
<evidence type="ECO:0000313" key="2">
    <source>
        <dbReference type="Proteomes" id="UP000077786"/>
    </source>
</evidence>
<dbReference type="OrthoDB" id="7265881at2"/>